<proteinExistence type="predicted"/>
<protein>
    <submittedName>
        <fullName evidence="1">Uncharacterized protein</fullName>
    </submittedName>
</protein>
<comment type="caution">
    <text evidence="1">The sequence shown here is derived from an EMBL/GenBank/DDBJ whole genome shotgun (WGS) entry which is preliminary data.</text>
</comment>
<dbReference type="KEGG" id="reb:XU06_30575"/>
<reference evidence="1 2" key="1">
    <citation type="journal article" date="2017" name="Poromechanics V (2013)">
        <title>Genomic Characterization of the Arsenic-Tolerant Actinobacterium, &lt;i&gt;Rhodococcus erythropolis&lt;/i&gt; S43.</title>
        <authorList>
            <person name="Retamal-Morales G."/>
            <person name="Mehnert M."/>
            <person name="Schwabe R."/>
            <person name="Tischler D."/>
            <person name="Schloemann M."/>
            <person name="Levican G.J."/>
        </authorList>
    </citation>
    <scope>NUCLEOTIDE SEQUENCE [LARGE SCALE GENOMIC DNA]</scope>
    <source>
        <strain evidence="1 2">S43</strain>
    </source>
</reference>
<dbReference type="Proteomes" id="UP000325576">
    <property type="component" value="Unassembled WGS sequence"/>
</dbReference>
<dbReference type="AlphaFoldDB" id="A0A0C2ZZL4"/>
<evidence type="ECO:0000313" key="1">
    <source>
        <dbReference type="EMBL" id="KAB2586061.1"/>
    </source>
</evidence>
<dbReference type="RefSeq" id="WP_042445494.1">
    <property type="nucleotide sequence ID" value="NC_005073.1"/>
</dbReference>
<organism evidence="1 2">
    <name type="scientific">Rhodococcus erythropolis</name>
    <name type="common">Arthrobacter picolinophilus</name>
    <dbReference type="NCBI Taxonomy" id="1833"/>
    <lineage>
        <taxon>Bacteria</taxon>
        <taxon>Bacillati</taxon>
        <taxon>Actinomycetota</taxon>
        <taxon>Actinomycetes</taxon>
        <taxon>Mycobacteriales</taxon>
        <taxon>Nocardiaceae</taxon>
        <taxon>Rhodococcus</taxon>
        <taxon>Rhodococcus erythropolis group</taxon>
    </lineage>
</organism>
<evidence type="ECO:0000313" key="2">
    <source>
        <dbReference type="Proteomes" id="UP000325576"/>
    </source>
</evidence>
<sequence length="79" mass="9129">MEDRILLSAEECITLIEKESGTVIALRTFHAYAHRGQAPKSVDKKGRTPLWDKAEMVNWIHNRPGRGNRSRAWKTENKQ</sequence>
<gene>
    <name evidence="1" type="ORF">BS297_07370</name>
</gene>
<dbReference type="EMBL" id="MRBO01000249">
    <property type="protein sequence ID" value="KAB2586061.1"/>
    <property type="molecule type" value="Genomic_DNA"/>
</dbReference>
<accession>A0A0C2ZZL4</accession>
<name>A0A0C2ZZL4_RHOER</name>